<dbReference type="EMBL" id="QGKW02001911">
    <property type="protein sequence ID" value="KAF2566796.1"/>
    <property type="molecule type" value="Genomic_DNA"/>
</dbReference>
<dbReference type="AlphaFoldDB" id="A0A8S9IBV6"/>
<name>A0A8S9IBV6_BRACR</name>
<dbReference type="SUPFAM" id="SSF49599">
    <property type="entry name" value="TRAF domain-like"/>
    <property type="match status" value="1"/>
</dbReference>
<dbReference type="PANTHER" id="PTHR46236">
    <property type="entry name" value="TRAF-LIKE SUPERFAMILY PROTEIN"/>
    <property type="match status" value="1"/>
</dbReference>
<dbReference type="Gene3D" id="2.60.210.10">
    <property type="entry name" value="Apoptosis, Tumor Necrosis Factor Receptor Associated Protein 2, Chain A"/>
    <property type="match status" value="1"/>
</dbReference>
<protein>
    <recommendedName>
        <fullName evidence="3">MATH domain-containing protein</fullName>
    </recommendedName>
</protein>
<accession>A0A8S9IBV6</accession>
<reference evidence="4" key="1">
    <citation type="submission" date="2019-12" db="EMBL/GenBank/DDBJ databases">
        <title>Genome sequencing and annotation of Brassica cretica.</title>
        <authorList>
            <person name="Studholme D.J."/>
            <person name="Sarris P.F."/>
        </authorList>
    </citation>
    <scope>NUCLEOTIDE SEQUENCE</scope>
    <source>
        <strain evidence="4">PFS-001/15</strain>
        <tissue evidence="4">Leaf</tissue>
    </source>
</reference>
<evidence type="ECO:0000256" key="1">
    <source>
        <dbReference type="ARBA" id="ARBA00023054"/>
    </source>
</evidence>
<feature type="domain" description="MATH" evidence="3">
    <location>
        <begin position="5"/>
        <end position="58"/>
    </location>
</feature>
<evidence type="ECO:0000256" key="2">
    <source>
        <dbReference type="SAM" id="Coils"/>
    </source>
</evidence>
<evidence type="ECO:0000313" key="5">
    <source>
        <dbReference type="Proteomes" id="UP000712281"/>
    </source>
</evidence>
<sequence>MWSQNPSFRLEIDNFSKKKDDILSKVFVAGGCEWFLYVYPKGDLHADNHLSVYLRVANPKSLQIGWKRNASFYFVSKLEEIALERKESYDADESRVQQLEERIKNIELMDIGFKLDCVNTKLDNADESRVQQLEERVKDMSRKVGFKLDCLNTTIEERSLERKKSDDARFQQLEESVKNIELMVSCLKVELDKMKDKSTAEGFLLVD</sequence>
<dbReference type="Proteomes" id="UP000712281">
    <property type="component" value="Unassembled WGS sequence"/>
</dbReference>
<keyword evidence="1 2" id="KW-0175">Coiled coil</keyword>
<dbReference type="InterPro" id="IPR050804">
    <property type="entry name" value="MCC"/>
</dbReference>
<evidence type="ECO:0000259" key="3">
    <source>
        <dbReference type="PROSITE" id="PS50144"/>
    </source>
</evidence>
<feature type="coiled-coil region" evidence="2">
    <location>
        <begin position="170"/>
        <end position="197"/>
    </location>
</feature>
<dbReference type="CDD" id="cd00121">
    <property type="entry name" value="MATH"/>
    <property type="match status" value="1"/>
</dbReference>
<dbReference type="PROSITE" id="PS50144">
    <property type="entry name" value="MATH"/>
    <property type="match status" value="1"/>
</dbReference>
<proteinExistence type="predicted"/>
<comment type="caution">
    <text evidence="4">The sequence shown here is derived from an EMBL/GenBank/DDBJ whole genome shotgun (WGS) entry which is preliminary data.</text>
</comment>
<dbReference type="InterPro" id="IPR002083">
    <property type="entry name" value="MATH/TRAF_dom"/>
</dbReference>
<dbReference type="InterPro" id="IPR008974">
    <property type="entry name" value="TRAF-like"/>
</dbReference>
<feature type="coiled-coil region" evidence="2">
    <location>
        <begin position="89"/>
        <end position="143"/>
    </location>
</feature>
<evidence type="ECO:0000313" key="4">
    <source>
        <dbReference type="EMBL" id="KAF2566796.1"/>
    </source>
</evidence>
<dbReference type="Pfam" id="PF22486">
    <property type="entry name" value="MATH_2"/>
    <property type="match status" value="1"/>
</dbReference>
<organism evidence="4 5">
    <name type="scientific">Brassica cretica</name>
    <name type="common">Mustard</name>
    <dbReference type="NCBI Taxonomy" id="69181"/>
    <lineage>
        <taxon>Eukaryota</taxon>
        <taxon>Viridiplantae</taxon>
        <taxon>Streptophyta</taxon>
        <taxon>Embryophyta</taxon>
        <taxon>Tracheophyta</taxon>
        <taxon>Spermatophyta</taxon>
        <taxon>Magnoliopsida</taxon>
        <taxon>eudicotyledons</taxon>
        <taxon>Gunneridae</taxon>
        <taxon>Pentapetalae</taxon>
        <taxon>rosids</taxon>
        <taxon>malvids</taxon>
        <taxon>Brassicales</taxon>
        <taxon>Brassicaceae</taxon>
        <taxon>Brassiceae</taxon>
        <taxon>Brassica</taxon>
    </lineage>
</organism>
<gene>
    <name evidence="4" type="ORF">F2Q68_00023820</name>
</gene>
<dbReference type="PANTHER" id="PTHR46236:SF12">
    <property type="entry name" value="MATH DOMAIN-CONTAINING PROTEIN"/>
    <property type="match status" value="1"/>
</dbReference>